<dbReference type="GO" id="GO:0003855">
    <property type="term" value="F:3-dehydroquinate dehydratase activity"/>
    <property type="evidence" value="ECO:0007669"/>
    <property type="project" value="UniProtKB-UniRule"/>
</dbReference>
<dbReference type="SUPFAM" id="SSF52304">
    <property type="entry name" value="Type II 3-dehydroquinate dehydratase"/>
    <property type="match status" value="1"/>
</dbReference>
<evidence type="ECO:0000256" key="3">
    <source>
        <dbReference type="ARBA" id="ARBA00011037"/>
    </source>
</evidence>
<feature type="active site" description="Proton donor" evidence="8 9">
    <location>
        <position position="99"/>
    </location>
</feature>
<proteinExistence type="inferred from homology"/>
<keyword evidence="7 8" id="KW-0456">Lyase</keyword>
<dbReference type="HAMAP" id="MF_00169">
    <property type="entry name" value="AroQ"/>
    <property type="match status" value="1"/>
</dbReference>
<feature type="binding site" evidence="8 10">
    <location>
        <begin position="100"/>
        <end position="101"/>
    </location>
    <ligand>
        <name>substrate</name>
    </ligand>
</feature>
<dbReference type="GO" id="GO:0019631">
    <property type="term" value="P:quinate catabolic process"/>
    <property type="evidence" value="ECO:0007669"/>
    <property type="project" value="TreeGrafter"/>
</dbReference>
<evidence type="ECO:0000256" key="9">
    <source>
        <dbReference type="PIRSR" id="PIRSR001399-1"/>
    </source>
</evidence>
<evidence type="ECO:0000256" key="2">
    <source>
        <dbReference type="ARBA" id="ARBA00004902"/>
    </source>
</evidence>
<dbReference type="Proteomes" id="UP000019681">
    <property type="component" value="Unassembled WGS sequence"/>
</dbReference>
<dbReference type="NCBIfam" id="TIGR01088">
    <property type="entry name" value="aroQ"/>
    <property type="match status" value="1"/>
</dbReference>
<evidence type="ECO:0000256" key="8">
    <source>
        <dbReference type="HAMAP-Rule" id="MF_00169"/>
    </source>
</evidence>
<dbReference type="GO" id="GO:0008652">
    <property type="term" value="P:amino acid biosynthetic process"/>
    <property type="evidence" value="ECO:0007669"/>
    <property type="project" value="UniProtKB-KW"/>
</dbReference>
<evidence type="ECO:0000256" key="11">
    <source>
        <dbReference type="PIRSR" id="PIRSR001399-3"/>
    </source>
</evidence>
<sequence length="141" mass="15681">MKIIIINGVNLNLLGQREPHIYGNKGYDELCKDIISEAERLAVEVKIVQSNVEGEIVNFIHQAQGKYDGIIINPGAYTHYSYAIYDALKSVDVPAVEVHLSNIHSREEFRKNSVVAPACIGQISGFGTYGYIMALHAIIHR</sequence>
<dbReference type="STRING" id="1403537.Q428_01425"/>
<dbReference type="GO" id="GO:0009073">
    <property type="term" value="P:aromatic amino acid family biosynthetic process"/>
    <property type="evidence" value="ECO:0007669"/>
    <property type="project" value="UniProtKB-KW"/>
</dbReference>
<feature type="active site" description="Proton acceptor" evidence="8 9">
    <location>
        <position position="22"/>
    </location>
</feature>
<evidence type="ECO:0000256" key="4">
    <source>
        <dbReference type="ARBA" id="ARBA00011193"/>
    </source>
</evidence>
<feature type="binding site" evidence="8 10">
    <location>
        <position position="79"/>
    </location>
    <ligand>
        <name>substrate</name>
    </ligand>
</feature>
<evidence type="ECO:0000313" key="12">
    <source>
        <dbReference type="EMBL" id="EYE89688.1"/>
    </source>
</evidence>
<evidence type="ECO:0000256" key="6">
    <source>
        <dbReference type="ARBA" id="ARBA00023141"/>
    </source>
</evidence>
<evidence type="ECO:0000256" key="1">
    <source>
        <dbReference type="ARBA" id="ARBA00001864"/>
    </source>
</evidence>
<organism evidence="12 13">
    <name type="scientific">Fervidicella metallireducens AeB</name>
    <dbReference type="NCBI Taxonomy" id="1403537"/>
    <lineage>
        <taxon>Bacteria</taxon>
        <taxon>Bacillati</taxon>
        <taxon>Bacillota</taxon>
        <taxon>Clostridia</taxon>
        <taxon>Eubacteriales</taxon>
        <taxon>Clostridiaceae</taxon>
        <taxon>Fervidicella</taxon>
    </lineage>
</organism>
<dbReference type="Pfam" id="PF01220">
    <property type="entry name" value="DHquinase_II"/>
    <property type="match status" value="1"/>
</dbReference>
<feature type="binding site" evidence="8 10">
    <location>
        <position position="110"/>
    </location>
    <ligand>
        <name>substrate</name>
    </ligand>
</feature>
<protein>
    <recommendedName>
        <fullName evidence="5 8">3-dehydroquinate dehydratase</fullName>
        <shortName evidence="8">3-dehydroquinase</shortName>
        <ecNumber evidence="5 8">4.2.1.10</ecNumber>
    </recommendedName>
    <alternativeName>
        <fullName evidence="8">Type II DHQase</fullName>
    </alternativeName>
</protein>
<dbReference type="UniPathway" id="UPA00053">
    <property type="reaction ID" value="UER00086"/>
</dbReference>
<evidence type="ECO:0000256" key="7">
    <source>
        <dbReference type="ARBA" id="ARBA00023239"/>
    </source>
</evidence>
<evidence type="ECO:0000256" key="10">
    <source>
        <dbReference type="PIRSR" id="PIRSR001399-2"/>
    </source>
</evidence>
<feature type="binding site" evidence="8 10">
    <location>
        <position position="73"/>
    </location>
    <ligand>
        <name>substrate</name>
    </ligand>
</feature>
<comment type="similarity">
    <text evidence="3 8">Belongs to the type-II 3-dehydroquinase family.</text>
</comment>
<dbReference type="Gene3D" id="3.40.50.9100">
    <property type="entry name" value="Dehydroquinase, class II"/>
    <property type="match status" value="1"/>
</dbReference>
<dbReference type="InterPro" id="IPR001874">
    <property type="entry name" value="DHquinase_II"/>
</dbReference>
<evidence type="ECO:0000256" key="5">
    <source>
        <dbReference type="ARBA" id="ARBA00012060"/>
    </source>
</evidence>
<gene>
    <name evidence="8" type="primary">aroQ</name>
    <name evidence="12" type="ORF">Q428_01425</name>
</gene>
<dbReference type="InterPro" id="IPR036441">
    <property type="entry name" value="DHquinase_II_sf"/>
</dbReference>
<evidence type="ECO:0000313" key="13">
    <source>
        <dbReference type="Proteomes" id="UP000019681"/>
    </source>
</evidence>
<dbReference type="PANTHER" id="PTHR21272">
    <property type="entry name" value="CATABOLIC 3-DEHYDROQUINASE"/>
    <property type="match status" value="1"/>
</dbReference>
<accession>A0A017RY38</accession>
<dbReference type="NCBIfam" id="NF003805">
    <property type="entry name" value="PRK05395.1-2"/>
    <property type="match status" value="1"/>
</dbReference>
<dbReference type="EMBL" id="AZQP01000002">
    <property type="protein sequence ID" value="EYE89688.1"/>
    <property type="molecule type" value="Genomic_DNA"/>
</dbReference>
<comment type="pathway">
    <text evidence="2 8">Metabolic intermediate biosynthesis; chorismate biosynthesis; chorismate from D-erythrose 4-phosphate and phosphoenolpyruvate: step 3/7.</text>
</comment>
<keyword evidence="6 8" id="KW-0057">Aromatic amino acid biosynthesis</keyword>
<dbReference type="GO" id="GO:0009423">
    <property type="term" value="P:chorismate biosynthetic process"/>
    <property type="evidence" value="ECO:0007669"/>
    <property type="project" value="UniProtKB-UniRule"/>
</dbReference>
<dbReference type="OrthoDB" id="9790793at2"/>
<dbReference type="AlphaFoldDB" id="A0A017RY38"/>
<keyword evidence="8" id="KW-0028">Amino-acid biosynthesis</keyword>
<name>A0A017RY38_9CLOT</name>
<comment type="catalytic activity">
    <reaction evidence="1 8">
        <text>3-dehydroquinate = 3-dehydroshikimate + H2O</text>
        <dbReference type="Rhea" id="RHEA:21096"/>
        <dbReference type="ChEBI" id="CHEBI:15377"/>
        <dbReference type="ChEBI" id="CHEBI:16630"/>
        <dbReference type="ChEBI" id="CHEBI:32364"/>
        <dbReference type="EC" id="4.2.1.10"/>
    </reaction>
</comment>
<dbReference type="EC" id="4.2.1.10" evidence="5 8"/>
<dbReference type="NCBIfam" id="NF003806">
    <property type="entry name" value="PRK05395.1-3"/>
    <property type="match status" value="1"/>
</dbReference>
<dbReference type="CDD" id="cd00466">
    <property type="entry name" value="DHQase_II"/>
    <property type="match status" value="1"/>
</dbReference>
<dbReference type="RefSeq" id="WP_035377476.1">
    <property type="nucleotide sequence ID" value="NZ_AZQP01000002.1"/>
</dbReference>
<dbReference type="NCBIfam" id="NF003807">
    <property type="entry name" value="PRK05395.1-4"/>
    <property type="match status" value="1"/>
</dbReference>
<comment type="caution">
    <text evidence="12">The sequence shown here is derived from an EMBL/GenBank/DDBJ whole genome shotgun (WGS) entry which is preliminary data.</text>
</comment>
<dbReference type="PANTHER" id="PTHR21272:SF3">
    <property type="entry name" value="CATABOLIC 3-DEHYDROQUINASE"/>
    <property type="match status" value="1"/>
</dbReference>
<comment type="function">
    <text evidence="8">Catalyzes a trans-dehydration via an enolate intermediate.</text>
</comment>
<feature type="site" description="Transition state stabilizer" evidence="8 11">
    <location>
        <position position="17"/>
    </location>
</feature>
<feature type="binding site" evidence="8 10">
    <location>
        <position position="86"/>
    </location>
    <ligand>
        <name>substrate</name>
    </ligand>
</feature>
<comment type="subunit">
    <text evidence="4 8">Homododecamer.</text>
</comment>
<dbReference type="PIRSF" id="PIRSF001399">
    <property type="entry name" value="DHquinase_II"/>
    <property type="match status" value="1"/>
</dbReference>
<reference evidence="12 13" key="1">
    <citation type="journal article" date="2014" name="Genome Announc.">
        <title>Draft Genome Sequence of Fervidicella metallireducens Strain AeBT, an Iron-Reducing Thermoanaerobe from the Great Artesian Basin.</title>
        <authorList>
            <person name="Patel B.K."/>
        </authorList>
    </citation>
    <scope>NUCLEOTIDE SEQUENCE [LARGE SCALE GENOMIC DNA]</scope>
    <source>
        <strain evidence="12 13">AeB</strain>
    </source>
</reference>
<keyword evidence="13" id="KW-1185">Reference proteome</keyword>